<proteinExistence type="predicted"/>
<accession>A0ACB9H2T6</accession>
<keyword evidence="2" id="KW-1185">Reference proteome</keyword>
<name>A0ACB9H2T6_CICIN</name>
<evidence type="ECO:0000313" key="2">
    <source>
        <dbReference type="Proteomes" id="UP001055811"/>
    </source>
</evidence>
<evidence type="ECO:0000313" key="1">
    <source>
        <dbReference type="EMBL" id="KAI3789994.1"/>
    </source>
</evidence>
<comment type="caution">
    <text evidence="1">The sequence shown here is derived from an EMBL/GenBank/DDBJ whole genome shotgun (WGS) entry which is preliminary data.</text>
</comment>
<protein>
    <submittedName>
        <fullName evidence="1">Uncharacterized protein</fullName>
    </submittedName>
</protein>
<dbReference type="EMBL" id="CM042009">
    <property type="protein sequence ID" value="KAI3789994.1"/>
    <property type="molecule type" value="Genomic_DNA"/>
</dbReference>
<reference evidence="1 2" key="2">
    <citation type="journal article" date="2022" name="Mol. Ecol. Resour.">
        <title>The genomes of chicory, endive, great burdock and yacon provide insights into Asteraceae paleo-polyploidization history and plant inulin production.</title>
        <authorList>
            <person name="Fan W."/>
            <person name="Wang S."/>
            <person name="Wang H."/>
            <person name="Wang A."/>
            <person name="Jiang F."/>
            <person name="Liu H."/>
            <person name="Zhao H."/>
            <person name="Xu D."/>
            <person name="Zhang Y."/>
        </authorList>
    </citation>
    <scope>NUCLEOTIDE SEQUENCE [LARGE SCALE GENOMIC DNA]</scope>
    <source>
        <strain evidence="2">cv. Punajuju</strain>
        <tissue evidence="1">Leaves</tissue>
    </source>
</reference>
<sequence>MRRRDSIMSTKPLICSKTSSNVLLSDICGSGFSSPLPPLQLHHLHSPLLSSLNLHHRLSASRVSCSDYLIVVTISSLFYSIGAPRIATETSLSNVQIRIHELLMQLITDFSMRRVL</sequence>
<dbReference type="Proteomes" id="UP001055811">
    <property type="component" value="Linkage Group LG01"/>
</dbReference>
<gene>
    <name evidence="1" type="ORF">L2E82_02803</name>
</gene>
<reference evidence="2" key="1">
    <citation type="journal article" date="2022" name="Mol. Ecol. Resour.">
        <title>The genomes of chicory, endive, great burdock and yacon provide insights into Asteraceae palaeo-polyploidization history and plant inulin production.</title>
        <authorList>
            <person name="Fan W."/>
            <person name="Wang S."/>
            <person name="Wang H."/>
            <person name="Wang A."/>
            <person name="Jiang F."/>
            <person name="Liu H."/>
            <person name="Zhao H."/>
            <person name="Xu D."/>
            <person name="Zhang Y."/>
        </authorList>
    </citation>
    <scope>NUCLEOTIDE SEQUENCE [LARGE SCALE GENOMIC DNA]</scope>
    <source>
        <strain evidence="2">cv. Punajuju</strain>
    </source>
</reference>
<organism evidence="1 2">
    <name type="scientific">Cichorium intybus</name>
    <name type="common">Chicory</name>
    <dbReference type="NCBI Taxonomy" id="13427"/>
    <lineage>
        <taxon>Eukaryota</taxon>
        <taxon>Viridiplantae</taxon>
        <taxon>Streptophyta</taxon>
        <taxon>Embryophyta</taxon>
        <taxon>Tracheophyta</taxon>
        <taxon>Spermatophyta</taxon>
        <taxon>Magnoliopsida</taxon>
        <taxon>eudicotyledons</taxon>
        <taxon>Gunneridae</taxon>
        <taxon>Pentapetalae</taxon>
        <taxon>asterids</taxon>
        <taxon>campanulids</taxon>
        <taxon>Asterales</taxon>
        <taxon>Asteraceae</taxon>
        <taxon>Cichorioideae</taxon>
        <taxon>Cichorieae</taxon>
        <taxon>Cichoriinae</taxon>
        <taxon>Cichorium</taxon>
    </lineage>
</organism>